<proteinExistence type="predicted"/>
<feature type="transmembrane region" description="Helical" evidence="1">
    <location>
        <begin position="32"/>
        <end position="49"/>
    </location>
</feature>
<accession>A0AAD4X7W1</accession>
<keyword evidence="1" id="KW-0812">Transmembrane</keyword>
<evidence type="ECO:0000313" key="3">
    <source>
        <dbReference type="Proteomes" id="UP001202328"/>
    </source>
</evidence>
<dbReference type="Proteomes" id="UP001202328">
    <property type="component" value="Unassembled WGS sequence"/>
</dbReference>
<dbReference type="EMBL" id="JAJJMB010014260">
    <property type="protein sequence ID" value="KAI3861578.1"/>
    <property type="molecule type" value="Genomic_DNA"/>
</dbReference>
<name>A0AAD4X7W1_9MAGN</name>
<dbReference type="AlphaFoldDB" id="A0AAD4X7W1"/>
<keyword evidence="1" id="KW-1133">Transmembrane helix</keyword>
<sequence>MELLFKEGDIYAWSGSEGDIVKFLLSKVWSDVQLSFAPFLLFLGFSLLLKRNRIQMKVTDAIFAFPKKKYTHLAFLNFIHYSSVEGKVPLQSHS</sequence>
<keyword evidence="1" id="KW-0472">Membrane</keyword>
<evidence type="ECO:0000256" key="1">
    <source>
        <dbReference type="SAM" id="Phobius"/>
    </source>
</evidence>
<reference evidence="2" key="1">
    <citation type="submission" date="2022-04" db="EMBL/GenBank/DDBJ databases">
        <title>A functionally conserved STORR gene fusion in Papaver species that diverged 16.8 million years ago.</title>
        <authorList>
            <person name="Catania T."/>
        </authorList>
    </citation>
    <scope>NUCLEOTIDE SEQUENCE</scope>
    <source>
        <strain evidence="2">S-188037</strain>
    </source>
</reference>
<comment type="caution">
    <text evidence="2">The sequence shown here is derived from an EMBL/GenBank/DDBJ whole genome shotgun (WGS) entry which is preliminary data.</text>
</comment>
<gene>
    <name evidence="2" type="ORF">MKW98_000530</name>
</gene>
<organism evidence="2 3">
    <name type="scientific">Papaver atlanticum</name>
    <dbReference type="NCBI Taxonomy" id="357466"/>
    <lineage>
        <taxon>Eukaryota</taxon>
        <taxon>Viridiplantae</taxon>
        <taxon>Streptophyta</taxon>
        <taxon>Embryophyta</taxon>
        <taxon>Tracheophyta</taxon>
        <taxon>Spermatophyta</taxon>
        <taxon>Magnoliopsida</taxon>
        <taxon>Ranunculales</taxon>
        <taxon>Papaveraceae</taxon>
        <taxon>Papaveroideae</taxon>
        <taxon>Papaver</taxon>
    </lineage>
</organism>
<evidence type="ECO:0000313" key="2">
    <source>
        <dbReference type="EMBL" id="KAI3861578.1"/>
    </source>
</evidence>
<keyword evidence="3" id="KW-1185">Reference proteome</keyword>
<protein>
    <submittedName>
        <fullName evidence="2">Uncharacterized protein</fullName>
    </submittedName>
</protein>